<evidence type="ECO:0000313" key="1">
    <source>
        <dbReference type="EMBL" id="UOQ45450.1"/>
    </source>
</evidence>
<dbReference type="Proteomes" id="UP000831787">
    <property type="component" value="Chromosome"/>
</dbReference>
<organism evidence="1 2">
    <name type="scientific">Halobacillus salinarum</name>
    <dbReference type="NCBI Taxonomy" id="2932257"/>
    <lineage>
        <taxon>Bacteria</taxon>
        <taxon>Bacillati</taxon>
        <taxon>Bacillota</taxon>
        <taxon>Bacilli</taxon>
        <taxon>Bacillales</taxon>
        <taxon>Bacillaceae</taxon>
        <taxon>Halobacillus</taxon>
    </lineage>
</organism>
<name>A0ABY4EM36_9BACI</name>
<keyword evidence="2" id="KW-1185">Reference proteome</keyword>
<dbReference type="RefSeq" id="WP_244712184.1">
    <property type="nucleotide sequence ID" value="NZ_CP095073.1"/>
</dbReference>
<accession>A0ABY4EM36</accession>
<evidence type="ECO:0000313" key="2">
    <source>
        <dbReference type="Proteomes" id="UP000831787"/>
    </source>
</evidence>
<protein>
    <submittedName>
        <fullName evidence="1">Uncharacterized protein</fullName>
    </submittedName>
</protein>
<reference evidence="1 2" key="1">
    <citation type="submission" date="2022-04" db="EMBL/GenBank/DDBJ databases">
        <title>Halobacillus sp. isolated from saltern.</title>
        <authorList>
            <person name="Won M."/>
            <person name="Lee C.-M."/>
            <person name="Woen H.-Y."/>
            <person name="Kwon S.-W."/>
        </authorList>
    </citation>
    <scope>NUCLEOTIDE SEQUENCE [LARGE SCALE GENOMIC DNA]</scope>
    <source>
        <strain evidence="1 2">SSBR10-3</strain>
    </source>
</reference>
<gene>
    <name evidence="1" type="ORF">MUN89_05745</name>
</gene>
<sequence length="54" mass="5875">MNRVIPKPSMVLSDRFGHTLRFSRAAGEPPRAAPCGVSPLPSSRRSLRVCPMLA</sequence>
<dbReference type="EMBL" id="CP095073">
    <property type="protein sequence ID" value="UOQ45450.1"/>
    <property type="molecule type" value="Genomic_DNA"/>
</dbReference>
<proteinExistence type="predicted"/>